<evidence type="ECO:0000256" key="5">
    <source>
        <dbReference type="ARBA" id="ARBA00022723"/>
    </source>
</evidence>
<dbReference type="Proteomes" id="UP000000383">
    <property type="component" value="Chromosome"/>
</dbReference>
<evidence type="ECO:0000256" key="2">
    <source>
        <dbReference type="ARBA" id="ARBA00004933"/>
    </source>
</evidence>
<keyword evidence="7 8" id="KW-0408">Iron</keyword>
<feature type="binding site" evidence="9">
    <location>
        <position position="39"/>
    </location>
    <ligand>
        <name>Fe cation</name>
        <dbReference type="ChEBI" id="CHEBI:24875"/>
    </ligand>
</feature>
<feature type="binding site" evidence="9">
    <location>
        <position position="9"/>
    </location>
    <ligand>
        <name>Fe cation</name>
        <dbReference type="ChEBI" id="CHEBI:24875"/>
    </ligand>
</feature>
<dbReference type="InterPro" id="IPR050526">
    <property type="entry name" value="Rubredoxin_ET"/>
</dbReference>
<comment type="function">
    <text evidence="1">Involved in the hydrocarbon hydroxylating system, which transfers electrons from NADH to rubredoxin reductase and then through rubredoxin to alkane 1 monooxygenase.</text>
</comment>
<comment type="similarity">
    <text evidence="3 8">Belongs to the rubredoxin family.</text>
</comment>
<evidence type="ECO:0000256" key="6">
    <source>
        <dbReference type="ARBA" id="ARBA00022982"/>
    </source>
</evidence>
<dbReference type="OrthoDB" id="9769238at2"/>
<dbReference type="Gene3D" id="2.20.28.10">
    <property type="match status" value="1"/>
</dbReference>
<evidence type="ECO:0000259" key="10">
    <source>
        <dbReference type="PROSITE" id="PS50903"/>
    </source>
</evidence>
<organism evidence="11 12">
    <name type="scientific">Methylotenera versatilis (strain 301)</name>
    <dbReference type="NCBI Taxonomy" id="666681"/>
    <lineage>
        <taxon>Bacteria</taxon>
        <taxon>Pseudomonadati</taxon>
        <taxon>Pseudomonadota</taxon>
        <taxon>Betaproteobacteria</taxon>
        <taxon>Nitrosomonadales</taxon>
        <taxon>Methylophilaceae</taxon>
        <taxon>Methylotenera</taxon>
    </lineage>
</organism>
<dbReference type="PRINTS" id="PR00163">
    <property type="entry name" value="RUBREDOXIN"/>
</dbReference>
<dbReference type="RefSeq" id="WP_013146746.1">
    <property type="nucleotide sequence ID" value="NC_014207.1"/>
</dbReference>
<evidence type="ECO:0000313" key="12">
    <source>
        <dbReference type="Proteomes" id="UP000000383"/>
    </source>
</evidence>
<dbReference type="eggNOG" id="COG1773">
    <property type="taxonomic scope" value="Bacteria"/>
</dbReference>
<dbReference type="InterPro" id="IPR024935">
    <property type="entry name" value="Rubredoxin_dom"/>
</dbReference>
<feature type="domain" description="Rubredoxin-like" evidence="10">
    <location>
        <begin position="1"/>
        <end position="52"/>
    </location>
</feature>
<dbReference type="InterPro" id="IPR024922">
    <property type="entry name" value="Rubredoxin"/>
</dbReference>
<dbReference type="AlphaFoldDB" id="D7DK43"/>
<dbReference type="GO" id="GO:0043448">
    <property type="term" value="P:alkane catabolic process"/>
    <property type="evidence" value="ECO:0007669"/>
    <property type="project" value="TreeGrafter"/>
</dbReference>
<proteinExistence type="inferred from homology"/>
<protein>
    <recommendedName>
        <fullName evidence="8">Rubredoxin</fullName>
    </recommendedName>
</protein>
<dbReference type="EMBL" id="CP002056">
    <property type="protein sequence ID" value="ADI28428.1"/>
    <property type="molecule type" value="Genomic_DNA"/>
</dbReference>
<name>D7DK43_METV0</name>
<dbReference type="CDD" id="cd00730">
    <property type="entry name" value="rubredoxin"/>
    <property type="match status" value="1"/>
</dbReference>
<keyword evidence="5 8" id="KW-0479">Metal-binding</keyword>
<evidence type="ECO:0000256" key="7">
    <source>
        <dbReference type="ARBA" id="ARBA00023004"/>
    </source>
</evidence>
<gene>
    <name evidence="11" type="ordered locus">M301_0040</name>
</gene>
<keyword evidence="4 8" id="KW-0813">Transport</keyword>
<dbReference type="HOGENOM" id="CLU_128747_1_1_4"/>
<dbReference type="PROSITE" id="PS00202">
    <property type="entry name" value="RUBREDOXIN"/>
    <property type="match status" value="1"/>
</dbReference>
<evidence type="ECO:0000256" key="8">
    <source>
        <dbReference type="PIRNR" id="PIRNR000071"/>
    </source>
</evidence>
<reference evidence="12" key="1">
    <citation type="submission" date="2010-05" db="EMBL/GenBank/DDBJ databases">
        <title>Complete sequence of Methylotenera sp. 301.</title>
        <authorList>
            <person name="Lucas S."/>
            <person name="Copeland A."/>
            <person name="Lapidus A."/>
            <person name="Cheng J.-F."/>
            <person name="Bruce D."/>
            <person name="Goodwin L."/>
            <person name="Pitluck S."/>
            <person name="Clum A."/>
            <person name="Land M."/>
            <person name="Hauser L."/>
            <person name="Kyrpides N."/>
            <person name="Ivanova N."/>
            <person name="Chistoservova L."/>
            <person name="Kalyuzhnaya M."/>
            <person name="Woyke T."/>
        </authorList>
    </citation>
    <scope>NUCLEOTIDE SEQUENCE [LARGE SCALE GENOMIC DNA]</scope>
    <source>
        <strain evidence="12">301</strain>
    </source>
</reference>
<keyword evidence="12" id="KW-1185">Reference proteome</keyword>
<dbReference type="Pfam" id="PF00301">
    <property type="entry name" value="Rubredoxin"/>
    <property type="match status" value="1"/>
</dbReference>
<sequence>MRMWQCVVCGLVYEEEKGWPEDGIAPGTAWEDVPAEWTCPECGVSKAEFEMVEF</sequence>
<dbReference type="InterPro" id="IPR018527">
    <property type="entry name" value="Rubredoxin_Fe_BS"/>
</dbReference>
<dbReference type="KEGG" id="meh:M301_0040"/>
<dbReference type="InterPro" id="IPR024934">
    <property type="entry name" value="Rubredoxin-like_dom"/>
</dbReference>
<comment type="cofactor">
    <cofactor evidence="8 9">
        <name>Fe(3+)</name>
        <dbReference type="ChEBI" id="CHEBI:29034"/>
    </cofactor>
    <text evidence="8 9">Binds 1 Fe(3+) ion per subunit.</text>
</comment>
<accession>D7DK43</accession>
<dbReference type="PIRSF" id="PIRSF000071">
    <property type="entry name" value="Rubredoxin"/>
    <property type="match status" value="1"/>
</dbReference>
<keyword evidence="6 8" id="KW-0249">Electron transport</keyword>
<feature type="binding site" evidence="9">
    <location>
        <position position="6"/>
    </location>
    <ligand>
        <name>Fe cation</name>
        <dbReference type="ChEBI" id="CHEBI:24875"/>
    </ligand>
</feature>
<dbReference type="GO" id="GO:0005506">
    <property type="term" value="F:iron ion binding"/>
    <property type="evidence" value="ECO:0007669"/>
    <property type="project" value="InterPro"/>
</dbReference>
<dbReference type="PANTHER" id="PTHR47627:SF1">
    <property type="entry name" value="RUBREDOXIN-1-RELATED"/>
    <property type="match status" value="1"/>
</dbReference>
<evidence type="ECO:0000256" key="3">
    <source>
        <dbReference type="ARBA" id="ARBA00005337"/>
    </source>
</evidence>
<evidence type="ECO:0000313" key="11">
    <source>
        <dbReference type="EMBL" id="ADI28428.1"/>
    </source>
</evidence>
<comment type="pathway">
    <text evidence="2">Hydrocarbon metabolism; alkane degradation.</text>
</comment>
<dbReference type="SUPFAM" id="SSF57802">
    <property type="entry name" value="Rubredoxin-like"/>
    <property type="match status" value="1"/>
</dbReference>
<dbReference type="GO" id="GO:0009055">
    <property type="term" value="F:electron transfer activity"/>
    <property type="evidence" value="ECO:0007669"/>
    <property type="project" value="InterPro"/>
</dbReference>
<dbReference type="PANTHER" id="PTHR47627">
    <property type="entry name" value="RUBREDOXIN"/>
    <property type="match status" value="1"/>
</dbReference>
<evidence type="ECO:0000256" key="1">
    <source>
        <dbReference type="ARBA" id="ARBA00002792"/>
    </source>
</evidence>
<reference evidence="11 12" key="2">
    <citation type="journal article" date="2011" name="J. Bacteriol.">
        <title>Genomes of three methylotrophs from a single niche uncover genetic and metabolic divergence of Methylophilaceae.</title>
        <authorList>
            <person name="Lapidus A."/>
            <person name="Clum A."/>
            <person name="Labutti K."/>
            <person name="Kaluzhnaya M.G."/>
            <person name="Lim S."/>
            <person name="Beck D.A."/>
            <person name="Glavina Del Rio T."/>
            <person name="Nolan M."/>
            <person name="Mavromatis K."/>
            <person name="Huntemann M."/>
            <person name="Lucas S."/>
            <person name="Lidstrom M.E."/>
            <person name="Ivanova N."/>
            <person name="Chistoserdova L."/>
        </authorList>
    </citation>
    <scope>NUCLEOTIDE SEQUENCE [LARGE SCALE GENOMIC DNA]</scope>
    <source>
        <strain evidence="11 12">301</strain>
    </source>
</reference>
<dbReference type="PROSITE" id="PS50903">
    <property type="entry name" value="RUBREDOXIN_LIKE"/>
    <property type="match status" value="1"/>
</dbReference>
<evidence type="ECO:0000256" key="4">
    <source>
        <dbReference type="ARBA" id="ARBA00022448"/>
    </source>
</evidence>
<dbReference type="STRING" id="666681.M301_0040"/>
<dbReference type="FunFam" id="2.20.28.10:FF:000001">
    <property type="entry name" value="Rubredoxin"/>
    <property type="match status" value="1"/>
</dbReference>
<evidence type="ECO:0000256" key="9">
    <source>
        <dbReference type="PIRSR" id="PIRSR000071-1"/>
    </source>
</evidence>
<feature type="binding site" evidence="9">
    <location>
        <position position="42"/>
    </location>
    <ligand>
        <name>Fe cation</name>
        <dbReference type="ChEBI" id="CHEBI:24875"/>
    </ligand>
</feature>